<name>V5WG32_9SPIO</name>
<sequence>MVAVCGIILIILLGASCSSGENSGFIDSLIRLSPNRYSDEPPTEAQMEEWREEIRRYESIIREKIEAAGSAVNYYKLLAEEYSRLGMHKLALENYQSILEIEPSNHVVLHSAGVSAGQYALSRPDEGAKTEYLRMAEGYYRRAIEVNPGYKDPYVGLAVLHVFEFDELDEGKRVVNQGLEIFPDNSRLLFVLARIALMENRSEDAVAIYNRIAETARRPDEKDAAIRNREALLSGE</sequence>
<dbReference type="eggNOG" id="COG0457">
    <property type="taxonomic scope" value="Bacteria"/>
</dbReference>
<keyword evidence="3" id="KW-1185">Reference proteome</keyword>
<evidence type="ECO:0000256" key="1">
    <source>
        <dbReference type="PROSITE-ProRule" id="PRU00339"/>
    </source>
</evidence>
<proteinExistence type="predicted"/>
<dbReference type="PANTHER" id="PTHR12558">
    <property type="entry name" value="CELL DIVISION CYCLE 16,23,27"/>
    <property type="match status" value="1"/>
</dbReference>
<keyword evidence="1" id="KW-0802">TPR repeat</keyword>
<organism evidence="2 3">
    <name type="scientific">Salinispira pacifica</name>
    <dbReference type="NCBI Taxonomy" id="1307761"/>
    <lineage>
        <taxon>Bacteria</taxon>
        <taxon>Pseudomonadati</taxon>
        <taxon>Spirochaetota</taxon>
        <taxon>Spirochaetia</taxon>
        <taxon>Spirochaetales</taxon>
        <taxon>Spirochaetaceae</taxon>
        <taxon>Salinispira</taxon>
    </lineage>
</organism>
<protein>
    <submittedName>
        <fullName evidence="2">TPR domain protein</fullName>
    </submittedName>
</protein>
<dbReference type="Proteomes" id="UP000018680">
    <property type="component" value="Chromosome"/>
</dbReference>
<feature type="repeat" description="TPR" evidence="1">
    <location>
        <begin position="72"/>
        <end position="105"/>
    </location>
</feature>
<dbReference type="STRING" id="1307761.L21SP2_1167"/>
<dbReference type="AlphaFoldDB" id="V5WG32"/>
<gene>
    <name evidence="2" type="ORF">L21SP2_1167</name>
</gene>
<evidence type="ECO:0000313" key="2">
    <source>
        <dbReference type="EMBL" id="AHC14570.1"/>
    </source>
</evidence>
<dbReference type="SUPFAM" id="SSF48452">
    <property type="entry name" value="TPR-like"/>
    <property type="match status" value="1"/>
</dbReference>
<dbReference type="InterPro" id="IPR019734">
    <property type="entry name" value="TPR_rpt"/>
</dbReference>
<dbReference type="Pfam" id="PF13181">
    <property type="entry name" value="TPR_8"/>
    <property type="match status" value="1"/>
</dbReference>
<accession>V5WG32</accession>
<dbReference type="PROSITE" id="PS50005">
    <property type="entry name" value="TPR"/>
    <property type="match status" value="1"/>
</dbReference>
<dbReference type="InterPro" id="IPR011990">
    <property type="entry name" value="TPR-like_helical_dom_sf"/>
</dbReference>
<evidence type="ECO:0000313" key="3">
    <source>
        <dbReference type="Proteomes" id="UP000018680"/>
    </source>
</evidence>
<dbReference type="Gene3D" id="1.25.40.10">
    <property type="entry name" value="Tetratricopeptide repeat domain"/>
    <property type="match status" value="1"/>
</dbReference>
<dbReference type="KEGG" id="slr:L21SP2_1167"/>
<dbReference type="HOGENOM" id="CLU_1174764_0_0_12"/>
<dbReference type="SMART" id="SM00028">
    <property type="entry name" value="TPR"/>
    <property type="match status" value="2"/>
</dbReference>
<dbReference type="EMBL" id="CP006939">
    <property type="protein sequence ID" value="AHC14570.1"/>
    <property type="molecule type" value="Genomic_DNA"/>
</dbReference>
<dbReference type="Pfam" id="PF14559">
    <property type="entry name" value="TPR_19"/>
    <property type="match status" value="1"/>
</dbReference>
<dbReference type="PANTHER" id="PTHR12558:SF13">
    <property type="entry name" value="CELL DIVISION CYCLE PROTEIN 27 HOMOLOG"/>
    <property type="match status" value="1"/>
</dbReference>
<reference evidence="2 3" key="1">
    <citation type="journal article" date="2015" name="Stand. Genomic Sci.">
        <title>Complete genome sequence and description of Salinispira pacifica gen. nov., sp. nov., a novel spirochaete isolated form a hypersaline microbial mat.</title>
        <authorList>
            <person name="Ben Hania W."/>
            <person name="Joseph M."/>
            <person name="Schumann P."/>
            <person name="Bunk B."/>
            <person name="Fiebig A."/>
            <person name="Sproer C."/>
            <person name="Klenk H.P."/>
            <person name="Fardeau M.L."/>
            <person name="Spring S."/>
        </authorList>
    </citation>
    <scope>NUCLEOTIDE SEQUENCE [LARGE SCALE GENOMIC DNA]</scope>
    <source>
        <strain evidence="2 3">L21-RPul-D2</strain>
    </source>
</reference>